<dbReference type="InterPro" id="IPR036390">
    <property type="entry name" value="WH_DNA-bd_sf"/>
</dbReference>
<protein>
    <recommendedName>
        <fullName evidence="3">DNA-binding protein</fullName>
    </recommendedName>
</protein>
<name>A0A0C6FI79_9HYPH</name>
<sequence>MIHLNELMNRSDGWGRAMGREVFQKLLAHVESQPDQTTFRISLKGVKRADVSFCSESIVELARRFRASKGFCLVDVATSDLEENIDAAARRVEQPLMIWDGQKARFLGLPVSPGNQAALAFVLERPQARAAEFAQACGITIANASSKMKALWSAGFLMRRESAADSGGTEFVYQRIA</sequence>
<reference evidence="2" key="2">
    <citation type="submission" date="2015-01" db="EMBL/GenBank/DDBJ databases">
        <title>Complete genome sequence of Methylobacterium aquaticum strain 22A.</title>
        <authorList>
            <person name="Tani A."/>
            <person name="Ogura Y."/>
            <person name="Hayashi T."/>
        </authorList>
    </citation>
    <scope>NUCLEOTIDE SEQUENCE [LARGE SCALE GENOMIC DNA]</scope>
    <source>
        <strain evidence="2">MA-22A</strain>
    </source>
</reference>
<reference evidence="1 2" key="1">
    <citation type="journal article" date="2015" name="Genome Announc.">
        <title>Complete Genome Sequence of Methylobacterium aquaticum Strain 22A, Isolated from Racomitrium japonicum Moss.</title>
        <authorList>
            <person name="Tani A."/>
            <person name="Ogura Y."/>
            <person name="Hayashi T."/>
            <person name="Kimbara K."/>
        </authorList>
    </citation>
    <scope>NUCLEOTIDE SEQUENCE [LARGE SCALE GENOMIC DNA]</scope>
    <source>
        <strain evidence="1 2">MA-22A</strain>
    </source>
</reference>
<dbReference type="KEGG" id="maqu:Maq22A_c18270"/>
<dbReference type="SUPFAM" id="SSF46785">
    <property type="entry name" value="Winged helix' DNA-binding domain"/>
    <property type="match status" value="1"/>
</dbReference>
<accession>A0A0C6FI79</accession>
<dbReference type="OrthoDB" id="8455529at2"/>
<evidence type="ECO:0000313" key="2">
    <source>
        <dbReference type="Proteomes" id="UP000061432"/>
    </source>
</evidence>
<dbReference type="RefSeq" id="WP_060847803.1">
    <property type="nucleotide sequence ID" value="NZ_AP014704.1"/>
</dbReference>
<evidence type="ECO:0008006" key="3">
    <source>
        <dbReference type="Google" id="ProtNLM"/>
    </source>
</evidence>
<organism evidence="1 2">
    <name type="scientific">Methylobacterium aquaticum</name>
    <dbReference type="NCBI Taxonomy" id="270351"/>
    <lineage>
        <taxon>Bacteria</taxon>
        <taxon>Pseudomonadati</taxon>
        <taxon>Pseudomonadota</taxon>
        <taxon>Alphaproteobacteria</taxon>
        <taxon>Hyphomicrobiales</taxon>
        <taxon>Methylobacteriaceae</taxon>
        <taxon>Methylobacterium</taxon>
    </lineage>
</organism>
<dbReference type="AlphaFoldDB" id="A0A0C6FI79"/>
<dbReference type="STRING" id="270351.Maq22A_c18270"/>
<proteinExistence type="predicted"/>
<evidence type="ECO:0000313" key="1">
    <source>
        <dbReference type="EMBL" id="BAQ46747.1"/>
    </source>
</evidence>
<dbReference type="EMBL" id="AP014704">
    <property type="protein sequence ID" value="BAQ46747.1"/>
    <property type="molecule type" value="Genomic_DNA"/>
</dbReference>
<dbReference type="PATRIC" id="fig|270351.10.peg.3525"/>
<gene>
    <name evidence="1" type="ORF">Maq22A_c18270</name>
</gene>
<dbReference type="Proteomes" id="UP000061432">
    <property type="component" value="Chromosome"/>
</dbReference>